<gene>
    <name evidence="1" type="ORF">PPROV_000123300</name>
</gene>
<evidence type="ECO:0000313" key="1">
    <source>
        <dbReference type="EMBL" id="GHP02476.1"/>
    </source>
</evidence>
<name>A0A830H5L5_9CHLO</name>
<dbReference type="EMBL" id="BNJQ01000003">
    <property type="protein sequence ID" value="GHP02476.1"/>
    <property type="molecule type" value="Genomic_DNA"/>
</dbReference>
<evidence type="ECO:0000313" key="2">
    <source>
        <dbReference type="Proteomes" id="UP000660262"/>
    </source>
</evidence>
<protein>
    <recommendedName>
        <fullName evidence="3">Inward rectifier potassium channel C-terminal domain-containing protein</fullName>
    </recommendedName>
</protein>
<accession>A0A830H5L5</accession>
<proteinExistence type="predicted"/>
<dbReference type="AlphaFoldDB" id="A0A830H5L5"/>
<reference evidence="1" key="1">
    <citation type="submission" date="2020-10" db="EMBL/GenBank/DDBJ databases">
        <title>Unveiling of a novel bifunctional photoreceptor, Dualchrome1, isolated from a cosmopolitan green alga.</title>
        <authorList>
            <person name="Suzuki S."/>
            <person name="Kawachi M."/>
        </authorList>
    </citation>
    <scope>NUCLEOTIDE SEQUENCE</scope>
    <source>
        <strain evidence="1">NIES 2893</strain>
    </source>
</reference>
<organism evidence="1 2">
    <name type="scientific">Pycnococcus provasolii</name>
    <dbReference type="NCBI Taxonomy" id="41880"/>
    <lineage>
        <taxon>Eukaryota</taxon>
        <taxon>Viridiplantae</taxon>
        <taxon>Chlorophyta</taxon>
        <taxon>Pseudoscourfieldiophyceae</taxon>
        <taxon>Pseudoscourfieldiales</taxon>
        <taxon>Pycnococcaceae</taxon>
        <taxon>Pycnococcus</taxon>
    </lineage>
</organism>
<keyword evidence="2" id="KW-1185">Reference proteome</keyword>
<dbReference type="Gene3D" id="2.60.40.1400">
    <property type="entry name" value="G protein-activated inward rectifier potassium channel 1"/>
    <property type="match status" value="1"/>
</dbReference>
<dbReference type="InterPro" id="IPR013518">
    <property type="entry name" value="K_chnl_inward-rec_Kir_cyto"/>
</dbReference>
<sequence length="423" mass="46531">MARHRSRFASYVRQILNLPRDTTMFSKHAKRTRMKAQQQTAQQPGEEDAIVVVTVTPADLMRTKSNDIAAAAAAAHIDVHGDAGGRKKHCAAMQRRNADLRDVTSVHTTGDETAFSGTLVEDIWHKLTFELSVVSLLALELALELALIVATATVLTAVETVEQWHVPTANVLTTKLMLALTTVRLSTDSVFGWTPRPPSSVAEVFVIAVEGWAHWVLLLITGTVIVARALHPLQQLTFAHDAVVSDSQLLIRFMVMRPRIKLVQAQVRLQHVDRNGKYTDLRLAGGLDAYAMVASTYPTVIRHVVDEGSPLHVSRGGADGTRAIVVSVVGIDVHSGVQVAEGMCYWSPKHRHLRNAWHGAITSCTDPGDPLTRWALSREHVPRIMFKARYKSMFLMGQPDGKLDVNLDHFSALVEARGDISPV</sequence>
<evidence type="ECO:0008006" key="3">
    <source>
        <dbReference type="Google" id="ProtNLM"/>
    </source>
</evidence>
<dbReference type="OrthoDB" id="197945at2759"/>
<comment type="caution">
    <text evidence="1">The sequence shown here is derived from an EMBL/GenBank/DDBJ whole genome shotgun (WGS) entry which is preliminary data.</text>
</comment>
<dbReference type="Proteomes" id="UP000660262">
    <property type="component" value="Unassembled WGS sequence"/>
</dbReference>